<dbReference type="EMBL" id="CP011058">
    <property type="protein sequence ID" value="AJY73442.1"/>
    <property type="molecule type" value="Genomic_DNA"/>
</dbReference>
<dbReference type="HOGENOM" id="CLU_2718471_0_0_9"/>
<gene>
    <name evidence="1" type="ORF">VN24_00875</name>
</gene>
<reference evidence="1 2" key="1">
    <citation type="journal article" date="2015" name="J. Biotechnol.">
        <title>Complete genome sequence of Paenibacillus beijingensis 7188(T) (=DSM 24997(T)), a novel rhizobacterium from jujube garden soil.</title>
        <authorList>
            <person name="Kwak Y."/>
            <person name="Shin J.H."/>
        </authorList>
    </citation>
    <scope>NUCLEOTIDE SEQUENCE [LARGE SCALE GENOMIC DNA]</scope>
    <source>
        <strain evidence="1 2">DSM 24997</strain>
    </source>
</reference>
<keyword evidence="2" id="KW-1185">Reference proteome</keyword>
<evidence type="ECO:0000313" key="1">
    <source>
        <dbReference type="EMBL" id="AJY73442.1"/>
    </source>
</evidence>
<dbReference type="Proteomes" id="UP000032633">
    <property type="component" value="Chromosome"/>
</dbReference>
<proteinExistence type="predicted"/>
<dbReference type="KEGG" id="pbj:VN24_00875"/>
<evidence type="ECO:0000313" key="2">
    <source>
        <dbReference type="Proteomes" id="UP000032633"/>
    </source>
</evidence>
<dbReference type="AlphaFoldDB" id="A0A0D5NEN6"/>
<organism evidence="1 2">
    <name type="scientific">Paenibacillus beijingensis</name>
    <dbReference type="NCBI Taxonomy" id="1126833"/>
    <lineage>
        <taxon>Bacteria</taxon>
        <taxon>Bacillati</taxon>
        <taxon>Bacillota</taxon>
        <taxon>Bacilli</taxon>
        <taxon>Bacillales</taxon>
        <taxon>Paenibacillaceae</taxon>
        <taxon>Paenibacillus</taxon>
    </lineage>
</organism>
<reference evidence="2" key="2">
    <citation type="submission" date="2015-03" db="EMBL/GenBank/DDBJ databases">
        <title>Genome sequence of Paenibacillus beijingensis strain DSM 24997T.</title>
        <authorList>
            <person name="Kwak Y."/>
            <person name="Shin J.-H."/>
        </authorList>
    </citation>
    <scope>NUCLEOTIDE SEQUENCE [LARGE SCALE GENOMIC DNA]</scope>
    <source>
        <strain evidence="2">DSM 24997</strain>
    </source>
</reference>
<dbReference type="PATRIC" id="fig|1126833.4.peg.199"/>
<name>A0A0D5NEN6_9BACL</name>
<accession>A0A0D5NEN6</accession>
<sequence>MTKKDLQFIAGKAAESVNWRSFVAKSATTVQVLSAENACLEGKPAMVQAFSTGNACLEGMPAIVQEFLALMA</sequence>
<dbReference type="RefSeq" id="WP_045668877.1">
    <property type="nucleotide sequence ID" value="NZ_CP011058.1"/>
</dbReference>
<protein>
    <submittedName>
        <fullName evidence="1">Uncharacterized protein</fullName>
    </submittedName>
</protein>